<reference evidence="2 3" key="1">
    <citation type="submission" date="2015-09" db="EMBL/GenBank/DDBJ databases">
        <authorList>
            <consortium name="Swine Surveillance"/>
        </authorList>
    </citation>
    <scope>NUCLEOTIDE SEQUENCE [LARGE SCALE GENOMIC DNA]</scope>
    <source>
        <strain evidence="2 3">CECT 8399</strain>
    </source>
</reference>
<evidence type="ECO:0000313" key="3">
    <source>
        <dbReference type="Proteomes" id="UP000051326"/>
    </source>
</evidence>
<protein>
    <submittedName>
        <fullName evidence="2">Uncharacterized protein</fullName>
    </submittedName>
</protein>
<dbReference type="STRING" id="1396826.PHA8399_00289"/>
<name>A0A0P1H5L7_9RHOB</name>
<feature type="compositionally biased region" description="Basic and acidic residues" evidence="1">
    <location>
        <begin position="9"/>
        <end position="24"/>
    </location>
</feature>
<evidence type="ECO:0000313" key="2">
    <source>
        <dbReference type="EMBL" id="CUH98176.1"/>
    </source>
</evidence>
<organism evidence="2 3">
    <name type="scientific">Leisingera aquaemixtae</name>
    <dbReference type="NCBI Taxonomy" id="1396826"/>
    <lineage>
        <taxon>Bacteria</taxon>
        <taxon>Pseudomonadati</taxon>
        <taxon>Pseudomonadota</taxon>
        <taxon>Alphaproteobacteria</taxon>
        <taxon>Rhodobacterales</taxon>
        <taxon>Roseobacteraceae</taxon>
        <taxon>Leisingera</taxon>
    </lineage>
</organism>
<feature type="region of interest" description="Disordered" evidence="1">
    <location>
        <begin position="1"/>
        <end position="24"/>
    </location>
</feature>
<gene>
    <name evidence="2" type="ORF">PHA8399_00289</name>
</gene>
<dbReference type="AlphaFoldDB" id="A0A0P1H5L7"/>
<evidence type="ECO:0000256" key="1">
    <source>
        <dbReference type="SAM" id="MobiDB-lite"/>
    </source>
</evidence>
<dbReference type="Proteomes" id="UP000051326">
    <property type="component" value="Unassembled WGS sequence"/>
</dbReference>
<proteinExistence type="predicted"/>
<sequence length="200" mass="21780">MRFRKRHPPLRERPGRGRLADQHPDVAVARVGTDAVKQRSQRLRRAFDHLQEPPHVADQHTGHTGSGVGFLRLADDHGQLLAGHAAHGLADVNDTVHDHSPWQQPAPERGWYLEGKHLNPSLFSVYRNTPGSGCCGRSGPGLFGCADRRIPDPKLSVLTESGRCRPPGSGALPNPFGGQAGYKAQQTAIRNVTKIQKQAA</sequence>
<dbReference type="EMBL" id="CYSR01000002">
    <property type="protein sequence ID" value="CUH98176.1"/>
    <property type="molecule type" value="Genomic_DNA"/>
</dbReference>
<accession>A0A0P1H5L7</accession>